<dbReference type="Proteomes" id="UP000321058">
    <property type="component" value="Unassembled WGS sequence"/>
</dbReference>
<dbReference type="Gene3D" id="3.20.20.140">
    <property type="entry name" value="Metal-dependent hydrolases"/>
    <property type="match status" value="1"/>
</dbReference>
<protein>
    <submittedName>
        <fullName evidence="3">Amidohydrolase</fullName>
    </submittedName>
</protein>
<dbReference type="InterPro" id="IPR032466">
    <property type="entry name" value="Metal_Hydrolase"/>
</dbReference>
<dbReference type="GO" id="GO:0005737">
    <property type="term" value="C:cytoplasm"/>
    <property type="evidence" value="ECO:0007669"/>
    <property type="project" value="TreeGrafter"/>
</dbReference>
<dbReference type="AlphaFoldDB" id="A0A512NHI7"/>
<dbReference type="SUPFAM" id="SSF51556">
    <property type="entry name" value="Metallo-dependent hydrolases"/>
    <property type="match status" value="1"/>
</dbReference>
<comment type="caution">
    <text evidence="3">The sequence shown here is derived from an EMBL/GenBank/DDBJ whole genome shotgun (WGS) entry which is preliminary data.</text>
</comment>
<evidence type="ECO:0000313" key="4">
    <source>
        <dbReference type="Proteomes" id="UP000321058"/>
    </source>
</evidence>
<evidence type="ECO:0000256" key="1">
    <source>
        <dbReference type="ARBA" id="ARBA00023239"/>
    </source>
</evidence>
<gene>
    <name evidence="3" type="ORF">RSO01_55940</name>
</gene>
<feature type="domain" description="Amidohydrolase-related" evidence="2">
    <location>
        <begin position="56"/>
        <end position="362"/>
    </location>
</feature>
<dbReference type="Pfam" id="PF04909">
    <property type="entry name" value="Amidohydro_2"/>
    <property type="match status" value="1"/>
</dbReference>
<reference evidence="3 4" key="1">
    <citation type="submission" date="2019-07" db="EMBL/GenBank/DDBJ databases">
        <title>Whole genome shotgun sequence of Reyranella soli NBRC 108950.</title>
        <authorList>
            <person name="Hosoyama A."/>
            <person name="Uohara A."/>
            <person name="Ohji S."/>
            <person name="Ichikawa N."/>
        </authorList>
    </citation>
    <scope>NUCLEOTIDE SEQUENCE [LARGE SCALE GENOMIC DNA]</scope>
    <source>
        <strain evidence="3 4">NBRC 108950</strain>
    </source>
</reference>
<keyword evidence="1" id="KW-0456">Lyase</keyword>
<name>A0A512NHI7_9HYPH</name>
<organism evidence="3 4">
    <name type="scientific">Reyranella soli</name>
    <dbReference type="NCBI Taxonomy" id="1230389"/>
    <lineage>
        <taxon>Bacteria</taxon>
        <taxon>Pseudomonadati</taxon>
        <taxon>Pseudomonadota</taxon>
        <taxon>Alphaproteobacteria</taxon>
        <taxon>Hyphomicrobiales</taxon>
        <taxon>Reyranellaceae</taxon>
        <taxon>Reyranella</taxon>
    </lineage>
</organism>
<dbReference type="PANTHER" id="PTHR21240">
    <property type="entry name" value="2-AMINO-3-CARBOXYLMUCONATE-6-SEMIALDEHYDE DECARBOXYLASE"/>
    <property type="match status" value="1"/>
</dbReference>
<dbReference type="PANTHER" id="PTHR21240:SF28">
    <property type="entry name" value="ISO-OROTATE DECARBOXYLASE (EUROFUNG)"/>
    <property type="match status" value="1"/>
</dbReference>
<dbReference type="GO" id="GO:0016787">
    <property type="term" value="F:hydrolase activity"/>
    <property type="evidence" value="ECO:0007669"/>
    <property type="project" value="UniProtKB-KW"/>
</dbReference>
<dbReference type="RefSeq" id="WP_147153656.1">
    <property type="nucleotide sequence ID" value="NZ_BKAJ01000100.1"/>
</dbReference>
<evidence type="ECO:0000259" key="2">
    <source>
        <dbReference type="Pfam" id="PF04909"/>
    </source>
</evidence>
<sequence length="363" mass="38934">MSLTGDFVPSPPAGGIMFTGCDLHAAAGLSPPAHPHGHDHPRRREVVVNGKRIKTIDVHAHCCVPKAMALINHPLEAPGLLMDDTSTRIAAMDAQGIDVEALSINPYWYKAERDVAAELIRVQNETLVEFCAANPDRFVGFATAALQHPELAAEQVEHAVKKLGFRGIGVGGSVAGEELANPRFHPFWAKCEELGVLVFMHPLGTRELEPSGRLGGSGLLTNTIGNPLETTIALSHLIFEGTLDRFPGLKICAAHGGGFLPSYANRSDAVIRCFPNRVGPLPKKNPTAYLKDGQLFFDTIVFTPEALRHLIAETGPGQIMIGTDYPFPWTSTEVDLVLSTPGLSDEQRVAILGGTAAKLLGIK</sequence>
<keyword evidence="3" id="KW-0378">Hydrolase</keyword>
<dbReference type="EMBL" id="BKAJ01000100">
    <property type="protein sequence ID" value="GEP58428.1"/>
    <property type="molecule type" value="Genomic_DNA"/>
</dbReference>
<evidence type="ECO:0000313" key="3">
    <source>
        <dbReference type="EMBL" id="GEP58428.1"/>
    </source>
</evidence>
<dbReference type="GO" id="GO:0016831">
    <property type="term" value="F:carboxy-lyase activity"/>
    <property type="evidence" value="ECO:0007669"/>
    <property type="project" value="InterPro"/>
</dbReference>
<dbReference type="GO" id="GO:0019748">
    <property type="term" value="P:secondary metabolic process"/>
    <property type="evidence" value="ECO:0007669"/>
    <property type="project" value="TreeGrafter"/>
</dbReference>
<dbReference type="InterPro" id="IPR032465">
    <property type="entry name" value="ACMSD"/>
</dbReference>
<keyword evidence="4" id="KW-1185">Reference proteome</keyword>
<accession>A0A512NHI7</accession>
<dbReference type="InterPro" id="IPR006680">
    <property type="entry name" value="Amidohydro-rel"/>
</dbReference>
<dbReference type="OrthoDB" id="9799024at2"/>
<proteinExistence type="predicted"/>